<evidence type="ECO:0000259" key="2">
    <source>
        <dbReference type="PROSITE" id="PS50802"/>
    </source>
</evidence>
<feature type="compositionally biased region" description="Low complexity" evidence="1">
    <location>
        <begin position="1"/>
        <end position="14"/>
    </location>
</feature>
<feature type="domain" description="OTU" evidence="2">
    <location>
        <begin position="177"/>
        <end position="316"/>
    </location>
</feature>
<dbReference type="SUPFAM" id="SSF54001">
    <property type="entry name" value="Cysteine proteinases"/>
    <property type="match status" value="1"/>
</dbReference>
<dbReference type="InterPro" id="IPR038765">
    <property type="entry name" value="Papain-like_cys_pep_sf"/>
</dbReference>
<comment type="caution">
    <text evidence="3">The sequence shown here is derived from an EMBL/GenBank/DDBJ whole genome shotgun (WGS) entry which is preliminary data.</text>
</comment>
<keyword evidence="4" id="KW-1185">Reference proteome</keyword>
<dbReference type="EMBL" id="JARTCD010000083">
    <property type="protein sequence ID" value="KAJ8653210.1"/>
    <property type="molecule type" value="Genomic_DNA"/>
</dbReference>
<dbReference type="InterPro" id="IPR003323">
    <property type="entry name" value="OTU_dom"/>
</dbReference>
<evidence type="ECO:0000256" key="1">
    <source>
        <dbReference type="SAM" id="MobiDB-lite"/>
    </source>
</evidence>
<name>A0AAD7XSW5_9FUNG</name>
<organism evidence="3 4">
    <name type="scientific">Lichtheimia ornata</name>
    <dbReference type="NCBI Taxonomy" id="688661"/>
    <lineage>
        <taxon>Eukaryota</taxon>
        <taxon>Fungi</taxon>
        <taxon>Fungi incertae sedis</taxon>
        <taxon>Mucoromycota</taxon>
        <taxon>Mucoromycotina</taxon>
        <taxon>Mucoromycetes</taxon>
        <taxon>Mucorales</taxon>
        <taxon>Lichtheimiaceae</taxon>
        <taxon>Lichtheimia</taxon>
    </lineage>
</organism>
<protein>
    <recommendedName>
        <fullName evidence="2">OTU domain-containing protein</fullName>
    </recommendedName>
</protein>
<dbReference type="InterPro" id="IPR050704">
    <property type="entry name" value="Peptidase_C85-like"/>
</dbReference>
<proteinExistence type="predicted"/>
<feature type="region of interest" description="Disordered" evidence="1">
    <location>
        <begin position="44"/>
        <end position="157"/>
    </location>
</feature>
<dbReference type="PROSITE" id="PS50802">
    <property type="entry name" value="OTU"/>
    <property type="match status" value="1"/>
</dbReference>
<dbReference type="PANTHER" id="PTHR12419:SF10">
    <property type="entry name" value="DEUBIQUITINASE OTUD6B"/>
    <property type="match status" value="1"/>
</dbReference>
<dbReference type="AlphaFoldDB" id="A0AAD7XSW5"/>
<dbReference type="RefSeq" id="XP_058338124.1">
    <property type="nucleotide sequence ID" value="XM_058491128.1"/>
</dbReference>
<dbReference type="GO" id="GO:0004843">
    <property type="term" value="F:cysteine-type deubiquitinase activity"/>
    <property type="evidence" value="ECO:0007669"/>
    <property type="project" value="TreeGrafter"/>
</dbReference>
<dbReference type="Gene3D" id="3.90.70.80">
    <property type="match status" value="1"/>
</dbReference>
<feature type="compositionally biased region" description="Basic and acidic residues" evidence="1">
    <location>
        <begin position="45"/>
        <end position="59"/>
    </location>
</feature>
<feature type="region of interest" description="Disordered" evidence="1">
    <location>
        <begin position="1"/>
        <end position="21"/>
    </location>
</feature>
<gene>
    <name evidence="3" type="ORF">O0I10_011158</name>
</gene>
<feature type="compositionally biased region" description="Basic and acidic residues" evidence="1">
    <location>
        <begin position="137"/>
        <end position="154"/>
    </location>
</feature>
<feature type="compositionally biased region" description="Polar residues" evidence="1">
    <location>
        <begin position="60"/>
        <end position="69"/>
    </location>
</feature>
<accession>A0AAD7XSW5</accession>
<feature type="compositionally biased region" description="Basic residues" evidence="1">
    <location>
        <begin position="124"/>
        <end position="136"/>
    </location>
</feature>
<dbReference type="Proteomes" id="UP001234581">
    <property type="component" value="Unassembled WGS sequence"/>
</dbReference>
<feature type="compositionally biased region" description="Basic and acidic residues" evidence="1">
    <location>
        <begin position="71"/>
        <end position="82"/>
    </location>
</feature>
<feature type="compositionally biased region" description="Polar residues" evidence="1">
    <location>
        <begin position="101"/>
        <end position="116"/>
    </location>
</feature>
<dbReference type="GeneID" id="83218559"/>
<evidence type="ECO:0000313" key="4">
    <source>
        <dbReference type="Proteomes" id="UP001234581"/>
    </source>
</evidence>
<sequence length="316" mass="35996">MSTPEESAPPTSTTQDQPIDKLASIRERHAKETKQLETKIASLRKSVEKASKAKKREMNSRISDMQSKLQFKHDEEIRKLEDQDQEGQDGISLERIDALSLNDNNDTSTAPESSSTPQPPAAAQKKKKPNKAKLRLQRREAEMQRMRDEAEKEASGQVDMGAVEKEAIRELLGPMKLRVREITADGHCLYNAISNQLNERYNQQVSHQELRQAAASYMREHPDDFIPFLYKDDGDMFTADDFEKYCNDIENTPRWGGQLEILALSRVKEVPVHIVQMGAPVLKVNEEDFPGKEPLKLAYHKHLYSLGAHYNSLLDL</sequence>
<reference evidence="3 4" key="1">
    <citation type="submission" date="2023-03" db="EMBL/GenBank/DDBJ databases">
        <title>Genome sequence of Lichtheimia ornata CBS 291.66.</title>
        <authorList>
            <person name="Mohabir J.T."/>
            <person name="Shea T.P."/>
            <person name="Kurbessoian T."/>
            <person name="Berby B."/>
            <person name="Fontaine J."/>
            <person name="Livny J."/>
            <person name="Gnirke A."/>
            <person name="Stajich J.E."/>
            <person name="Cuomo C.A."/>
        </authorList>
    </citation>
    <scope>NUCLEOTIDE SEQUENCE [LARGE SCALE GENOMIC DNA]</scope>
    <source>
        <strain evidence="3">CBS 291.66</strain>
    </source>
</reference>
<dbReference type="GO" id="GO:0016579">
    <property type="term" value="P:protein deubiquitination"/>
    <property type="evidence" value="ECO:0007669"/>
    <property type="project" value="TreeGrafter"/>
</dbReference>
<dbReference type="Pfam" id="PF02338">
    <property type="entry name" value="OTU"/>
    <property type="match status" value="1"/>
</dbReference>
<dbReference type="PANTHER" id="PTHR12419">
    <property type="entry name" value="OTU DOMAIN CONTAINING PROTEIN"/>
    <property type="match status" value="1"/>
</dbReference>
<dbReference type="CDD" id="cd22748">
    <property type="entry name" value="OTU_OTUD6-like"/>
    <property type="match status" value="1"/>
</dbReference>
<evidence type="ECO:0000313" key="3">
    <source>
        <dbReference type="EMBL" id="KAJ8653210.1"/>
    </source>
</evidence>